<feature type="repeat" description="PPR" evidence="2">
    <location>
        <begin position="9"/>
        <end position="43"/>
    </location>
</feature>
<protein>
    <recommendedName>
        <fullName evidence="5">Pentacotripeptide-repeat region of PRORP domain-containing protein</fullName>
    </recommendedName>
</protein>
<evidence type="ECO:0000313" key="3">
    <source>
        <dbReference type="EMBL" id="KAF5941800.1"/>
    </source>
</evidence>
<dbReference type="AlphaFoldDB" id="A0A7J7GM69"/>
<sequence length="165" mass="18762">MVDRSIHPNIFSYNILINGYCKKMKIDEAMHLFRELPRRGLKHNRGTFNTMLQGIIPNSQTYGILLDGLCKNGHISEALSLFHMMETNGLDLDIVMIKSLTTARALFNNLSSKGLHPDVETYNMMIHGLCKEGLLHEAKELFVKMEQSGCLANDVTHNTIILRIY</sequence>
<name>A0A7J7GM69_CAMSI</name>
<dbReference type="PROSITE" id="PS51375">
    <property type="entry name" value="PPR"/>
    <property type="match status" value="3"/>
</dbReference>
<dbReference type="Proteomes" id="UP000593564">
    <property type="component" value="Unassembled WGS sequence"/>
</dbReference>
<reference evidence="4" key="1">
    <citation type="journal article" date="2020" name="Nat. Commun.">
        <title>Genome assembly of wild tea tree DASZ reveals pedigree and selection history of tea varieties.</title>
        <authorList>
            <person name="Zhang W."/>
            <person name="Zhang Y."/>
            <person name="Qiu H."/>
            <person name="Guo Y."/>
            <person name="Wan H."/>
            <person name="Zhang X."/>
            <person name="Scossa F."/>
            <person name="Alseekh S."/>
            <person name="Zhang Q."/>
            <person name="Wang P."/>
            <person name="Xu L."/>
            <person name="Schmidt M.H."/>
            <person name="Jia X."/>
            <person name="Li D."/>
            <person name="Zhu A."/>
            <person name="Guo F."/>
            <person name="Chen W."/>
            <person name="Ni D."/>
            <person name="Usadel B."/>
            <person name="Fernie A.R."/>
            <person name="Wen W."/>
        </authorList>
    </citation>
    <scope>NUCLEOTIDE SEQUENCE [LARGE SCALE GENOMIC DNA]</scope>
    <source>
        <strain evidence="4">cv. G240</strain>
    </source>
</reference>
<dbReference type="PANTHER" id="PTHR45613:SF207">
    <property type="entry name" value="OS08G0300700 PROTEIN"/>
    <property type="match status" value="1"/>
</dbReference>
<evidence type="ECO:0008006" key="5">
    <source>
        <dbReference type="Google" id="ProtNLM"/>
    </source>
</evidence>
<dbReference type="InterPro" id="IPR002885">
    <property type="entry name" value="PPR_rpt"/>
</dbReference>
<dbReference type="Pfam" id="PF13041">
    <property type="entry name" value="PPR_2"/>
    <property type="match status" value="2"/>
</dbReference>
<dbReference type="Gene3D" id="1.25.40.10">
    <property type="entry name" value="Tetratricopeptide repeat domain"/>
    <property type="match status" value="3"/>
</dbReference>
<dbReference type="InterPro" id="IPR011990">
    <property type="entry name" value="TPR-like_helical_dom_sf"/>
</dbReference>
<proteinExistence type="predicted"/>
<gene>
    <name evidence="3" type="ORF">HYC85_019442</name>
</gene>
<dbReference type="PANTHER" id="PTHR45613">
    <property type="entry name" value="PENTATRICOPEPTIDE REPEAT-CONTAINING PROTEIN"/>
    <property type="match status" value="1"/>
</dbReference>
<organism evidence="3 4">
    <name type="scientific">Camellia sinensis</name>
    <name type="common">Tea plant</name>
    <name type="synonym">Thea sinensis</name>
    <dbReference type="NCBI Taxonomy" id="4442"/>
    <lineage>
        <taxon>Eukaryota</taxon>
        <taxon>Viridiplantae</taxon>
        <taxon>Streptophyta</taxon>
        <taxon>Embryophyta</taxon>
        <taxon>Tracheophyta</taxon>
        <taxon>Spermatophyta</taxon>
        <taxon>Magnoliopsida</taxon>
        <taxon>eudicotyledons</taxon>
        <taxon>Gunneridae</taxon>
        <taxon>Pentapetalae</taxon>
        <taxon>asterids</taxon>
        <taxon>Ericales</taxon>
        <taxon>Theaceae</taxon>
        <taxon>Camellia</taxon>
    </lineage>
</organism>
<evidence type="ECO:0000256" key="1">
    <source>
        <dbReference type="ARBA" id="ARBA00022737"/>
    </source>
</evidence>
<keyword evidence="1" id="KW-0677">Repeat</keyword>
<feature type="repeat" description="PPR" evidence="2">
    <location>
        <begin position="58"/>
        <end position="92"/>
    </location>
</feature>
<evidence type="ECO:0000256" key="2">
    <source>
        <dbReference type="PROSITE-ProRule" id="PRU00708"/>
    </source>
</evidence>
<dbReference type="EMBL" id="JACBKZ010000009">
    <property type="protein sequence ID" value="KAF5941800.1"/>
    <property type="molecule type" value="Genomic_DNA"/>
</dbReference>
<evidence type="ECO:0000313" key="4">
    <source>
        <dbReference type="Proteomes" id="UP000593564"/>
    </source>
</evidence>
<dbReference type="Pfam" id="PF12854">
    <property type="entry name" value="PPR_1"/>
    <property type="match status" value="1"/>
</dbReference>
<accession>A0A7J7GM69</accession>
<reference evidence="3 4" key="2">
    <citation type="submission" date="2020-07" db="EMBL/GenBank/DDBJ databases">
        <title>Genome assembly of wild tea tree DASZ reveals pedigree and selection history of tea varieties.</title>
        <authorList>
            <person name="Zhang W."/>
        </authorList>
    </citation>
    <scope>NUCLEOTIDE SEQUENCE [LARGE SCALE GENOMIC DNA]</scope>
    <source>
        <strain evidence="4">cv. G240</strain>
        <tissue evidence="3">Leaf</tissue>
    </source>
</reference>
<comment type="caution">
    <text evidence="3">The sequence shown here is derived from an EMBL/GenBank/DDBJ whole genome shotgun (WGS) entry which is preliminary data.</text>
</comment>
<feature type="repeat" description="PPR" evidence="2">
    <location>
        <begin position="118"/>
        <end position="152"/>
    </location>
</feature>
<keyword evidence="4" id="KW-1185">Reference proteome</keyword>
<dbReference type="NCBIfam" id="TIGR00756">
    <property type="entry name" value="PPR"/>
    <property type="match status" value="3"/>
</dbReference>